<evidence type="ECO:0000256" key="8">
    <source>
        <dbReference type="ARBA" id="ARBA00066766"/>
    </source>
</evidence>
<dbReference type="AlphaFoldDB" id="A0A1H8KRW6"/>
<dbReference type="InterPro" id="IPR005019">
    <property type="entry name" value="Adenine_glyco"/>
</dbReference>
<dbReference type="NCBIfam" id="TIGR00624">
    <property type="entry name" value="tag"/>
    <property type="match status" value="1"/>
</dbReference>
<keyword evidence="1 9" id="KW-0479">Metal-binding</keyword>
<evidence type="ECO:0000256" key="7">
    <source>
        <dbReference type="ARBA" id="ARBA00057608"/>
    </source>
</evidence>
<accession>A0A1H8KRW6</accession>
<dbReference type="InterPro" id="IPR011257">
    <property type="entry name" value="DNA_glycosylase"/>
</dbReference>
<evidence type="ECO:0000256" key="1">
    <source>
        <dbReference type="ARBA" id="ARBA00022723"/>
    </source>
</evidence>
<feature type="binding site" evidence="9">
    <location>
        <position position="175"/>
    </location>
    <ligand>
        <name>Zn(2+)</name>
        <dbReference type="ChEBI" id="CHEBI:29105"/>
    </ligand>
</feature>
<dbReference type="Pfam" id="PF03352">
    <property type="entry name" value="Adenine_glyco"/>
    <property type="match status" value="1"/>
</dbReference>
<feature type="binding site" evidence="9">
    <location>
        <position position="17"/>
    </location>
    <ligand>
        <name>Zn(2+)</name>
        <dbReference type="ChEBI" id="CHEBI:29105"/>
    </ligand>
</feature>
<dbReference type="GO" id="GO:0006284">
    <property type="term" value="P:base-excision repair"/>
    <property type="evidence" value="ECO:0007669"/>
    <property type="project" value="InterPro"/>
</dbReference>
<evidence type="ECO:0000256" key="6">
    <source>
        <dbReference type="ARBA" id="ARBA00052558"/>
    </source>
</evidence>
<dbReference type="PANTHER" id="PTHR30037:SF4">
    <property type="entry name" value="DNA-3-METHYLADENINE GLYCOSYLASE I"/>
    <property type="match status" value="1"/>
</dbReference>
<organism evidence="10 11">
    <name type="scientific">Nitrosospira multiformis</name>
    <dbReference type="NCBI Taxonomy" id="1231"/>
    <lineage>
        <taxon>Bacteria</taxon>
        <taxon>Pseudomonadati</taxon>
        <taxon>Pseudomonadota</taxon>
        <taxon>Betaproteobacteria</taxon>
        <taxon>Nitrosomonadales</taxon>
        <taxon>Nitrosomonadaceae</taxon>
        <taxon>Nitrosospira</taxon>
    </lineage>
</organism>
<proteinExistence type="predicted"/>
<reference evidence="10 11" key="1">
    <citation type="submission" date="2016-10" db="EMBL/GenBank/DDBJ databases">
        <authorList>
            <person name="de Groot N.N."/>
        </authorList>
    </citation>
    <scope>NUCLEOTIDE SEQUENCE [LARGE SCALE GENOMIC DNA]</scope>
    <source>
        <strain evidence="10 11">Nl18</strain>
    </source>
</reference>
<keyword evidence="2" id="KW-0227">DNA damage</keyword>
<name>A0A1H8KRW6_9PROT</name>
<keyword evidence="3" id="KW-0378">Hydrolase</keyword>
<dbReference type="EC" id="3.2.2.20" evidence="8"/>
<dbReference type="InterPro" id="IPR004597">
    <property type="entry name" value="Tag"/>
</dbReference>
<evidence type="ECO:0000256" key="2">
    <source>
        <dbReference type="ARBA" id="ARBA00022763"/>
    </source>
</evidence>
<dbReference type="InterPro" id="IPR052891">
    <property type="entry name" value="DNA-3mA_glycosylase"/>
</dbReference>
<evidence type="ECO:0000256" key="3">
    <source>
        <dbReference type="ARBA" id="ARBA00022801"/>
    </source>
</evidence>
<sequence>MERCPWSESFDLYREYHDCEWGVPLYDDRALFELLILEGAQAGLSWATILKKREGYRRAFDSFDPVLVAGYGEDKVTALLADPGIVRNRLKIAATLQNARAYLALTAAGQSFSSFLWRFVDDRPVQNAWSCMSQVPARTPQSDAMSKALGKAGFKFVGSTICYALMQAAGMVNDHLTTCFRHEEVKDRFRSSSPR</sequence>
<evidence type="ECO:0000313" key="11">
    <source>
        <dbReference type="Proteomes" id="UP000183898"/>
    </source>
</evidence>
<evidence type="ECO:0000256" key="5">
    <source>
        <dbReference type="ARBA" id="ARBA00023204"/>
    </source>
</evidence>
<evidence type="ECO:0000256" key="9">
    <source>
        <dbReference type="PIRSR" id="PIRSR604597-1"/>
    </source>
</evidence>
<feature type="binding site" evidence="9">
    <location>
        <position position="179"/>
    </location>
    <ligand>
        <name>Zn(2+)</name>
        <dbReference type="ChEBI" id="CHEBI:29105"/>
    </ligand>
</feature>
<dbReference type="RefSeq" id="WP_074747102.1">
    <property type="nucleotide sequence ID" value="NZ_FOCT01000009.1"/>
</dbReference>
<keyword evidence="4 9" id="KW-0862">Zinc</keyword>
<dbReference type="EMBL" id="FOCT01000009">
    <property type="protein sequence ID" value="SEN95356.1"/>
    <property type="molecule type" value="Genomic_DNA"/>
</dbReference>
<dbReference type="Proteomes" id="UP000183898">
    <property type="component" value="Unassembled WGS sequence"/>
</dbReference>
<evidence type="ECO:0000313" key="10">
    <source>
        <dbReference type="EMBL" id="SEN95356.1"/>
    </source>
</evidence>
<protein>
    <recommendedName>
        <fullName evidence="8">DNA-3-methyladenine glycosylase I</fullName>
        <ecNumber evidence="8">3.2.2.20</ecNumber>
    </recommendedName>
</protein>
<comment type="function">
    <text evidence="7">Hydrolysis of the deoxyribose N-glycosidic bond to excise 3-methyladenine from the damaged DNA polymer formed by alkylation lesions.</text>
</comment>
<keyword evidence="5" id="KW-0234">DNA repair</keyword>
<feature type="binding site" evidence="9">
    <location>
        <position position="4"/>
    </location>
    <ligand>
        <name>Zn(2+)</name>
        <dbReference type="ChEBI" id="CHEBI:29105"/>
    </ligand>
</feature>
<dbReference type="FunFam" id="1.10.340.30:FF:000009">
    <property type="entry name" value="DNA-3-methyladenine glycosylase I"/>
    <property type="match status" value="1"/>
</dbReference>
<dbReference type="SUPFAM" id="SSF48150">
    <property type="entry name" value="DNA-glycosylase"/>
    <property type="match status" value="1"/>
</dbReference>
<comment type="catalytic activity">
    <reaction evidence="6">
        <text>Hydrolysis of alkylated DNA, releasing 3-methyladenine.</text>
        <dbReference type="EC" id="3.2.2.20"/>
    </reaction>
</comment>
<gene>
    <name evidence="10" type="ORF">SAMN05216404_10917</name>
</gene>
<evidence type="ECO:0000256" key="4">
    <source>
        <dbReference type="ARBA" id="ARBA00022833"/>
    </source>
</evidence>
<dbReference type="PANTHER" id="PTHR30037">
    <property type="entry name" value="DNA-3-METHYLADENINE GLYCOSYLASE 1"/>
    <property type="match status" value="1"/>
</dbReference>
<dbReference type="GO" id="GO:0046872">
    <property type="term" value="F:metal ion binding"/>
    <property type="evidence" value="ECO:0007669"/>
    <property type="project" value="UniProtKB-KW"/>
</dbReference>
<dbReference type="GO" id="GO:0008725">
    <property type="term" value="F:DNA-3-methyladenine glycosylase activity"/>
    <property type="evidence" value="ECO:0007669"/>
    <property type="project" value="UniProtKB-EC"/>
</dbReference>
<dbReference type="Gene3D" id="1.10.340.30">
    <property type="entry name" value="Hypothetical protein, domain 2"/>
    <property type="match status" value="1"/>
</dbReference>